<dbReference type="SUPFAM" id="SSF53448">
    <property type="entry name" value="Nucleotide-diphospho-sugar transferases"/>
    <property type="match status" value="1"/>
</dbReference>
<dbReference type="GO" id="GO:0016757">
    <property type="term" value="F:glycosyltransferase activity"/>
    <property type="evidence" value="ECO:0007669"/>
    <property type="project" value="UniProtKB-KW"/>
</dbReference>
<evidence type="ECO:0000313" key="3">
    <source>
        <dbReference type="Proteomes" id="UP001595632"/>
    </source>
</evidence>
<name>A0ABV7GHY6_9RHOB</name>
<dbReference type="CDD" id="cd00761">
    <property type="entry name" value="Glyco_tranf_GTA_type"/>
    <property type="match status" value="1"/>
</dbReference>
<keyword evidence="2" id="KW-0808">Transferase</keyword>
<dbReference type="Proteomes" id="UP001595632">
    <property type="component" value="Unassembled WGS sequence"/>
</dbReference>
<organism evidence="2 3">
    <name type="scientific">Psychromarinibacter halotolerans</name>
    <dbReference type="NCBI Taxonomy" id="1775175"/>
    <lineage>
        <taxon>Bacteria</taxon>
        <taxon>Pseudomonadati</taxon>
        <taxon>Pseudomonadota</taxon>
        <taxon>Alphaproteobacteria</taxon>
        <taxon>Rhodobacterales</taxon>
        <taxon>Paracoccaceae</taxon>
        <taxon>Psychromarinibacter</taxon>
    </lineage>
</organism>
<dbReference type="InterPro" id="IPR001173">
    <property type="entry name" value="Glyco_trans_2-like"/>
</dbReference>
<reference evidence="3" key="1">
    <citation type="journal article" date="2019" name="Int. J. Syst. Evol. Microbiol.">
        <title>The Global Catalogue of Microorganisms (GCM) 10K type strain sequencing project: providing services to taxonomists for standard genome sequencing and annotation.</title>
        <authorList>
            <consortium name="The Broad Institute Genomics Platform"/>
            <consortium name="The Broad Institute Genome Sequencing Center for Infectious Disease"/>
            <person name="Wu L."/>
            <person name="Ma J."/>
        </authorList>
    </citation>
    <scope>NUCLEOTIDE SEQUENCE [LARGE SCALE GENOMIC DNA]</scope>
    <source>
        <strain evidence="3">KCTC 52366</strain>
    </source>
</reference>
<dbReference type="EMBL" id="JBHRTB010000002">
    <property type="protein sequence ID" value="MFC3141168.1"/>
    <property type="molecule type" value="Genomic_DNA"/>
</dbReference>
<keyword evidence="2" id="KW-0328">Glycosyltransferase</keyword>
<accession>A0ABV7GHY6</accession>
<proteinExistence type="predicted"/>
<dbReference type="InterPro" id="IPR029044">
    <property type="entry name" value="Nucleotide-diphossugar_trans"/>
</dbReference>
<sequence length="272" mass="28645">MPSDPGFAAGLTVGISTLGARADGIVLPPPEPSVFYDILVQRPGAASSLEGLYADLCAGRDDVRVLPLDGQGVAASRNAALDAARTPYLLFGDDDVTLDLAGVRRLWAVLRDDPALAVVTGRRTGPVPARYAGQGHSLRLWNTAKTATPEILLRVAPVRAAGVRFDTGFGIGAPHPLGDEYVFLADALKAGLKGRFEPIAIGDHPDDSTGTDWSDPVLLRARLAVLRRVFGPLAGPMRLAFALKNRHRLKDAYGGTVGGVLGFALGRVPDSR</sequence>
<dbReference type="EC" id="2.4.-.-" evidence="2"/>
<comment type="caution">
    <text evidence="2">The sequence shown here is derived from an EMBL/GenBank/DDBJ whole genome shotgun (WGS) entry which is preliminary data.</text>
</comment>
<dbReference type="Pfam" id="PF00535">
    <property type="entry name" value="Glycos_transf_2"/>
    <property type="match status" value="1"/>
</dbReference>
<dbReference type="RefSeq" id="WP_379559810.1">
    <property type="nucleotide sequence ID" value="NZ_JBHRTB010000002.1"/>
</dbReference>
<keyword evidence="3" id="KW-1185">Reference proteome</keyword>
<protein>
    <submittedName>
        <fullName evidence="2">Glycosyltransferase</fullName>
        <ecNumber evidence="2">2.4.-.-</ecNumber>
    </submittedName>
</protein>
<evidence type="ECO:0000313" key="2">
    <source>
        <dbReference type="EMBL" id="MFC3141168.1"/>
    </source>
</evidence>
<evidence type="ECO:0000259" key="1">
    <source>
        <dbReference type="Pfam" id="PF00535"/>
    </source>
</evidence>
<dbReference type="Gene3D" id="3.90.550.10">
    <property type="entry name" value="Spore Coat Polysaccharide Biosynthesis Protein SpsA, Chain A"/>
    <property type="match status" value="1"/>
</dbReference>
<feature type="domain" description="Glycosyltransferase 2-like" evidence="1">
    <location>
        <begin position="55"/>
        <end position="164"/>
    </location>
</feature>
<gene>
    <name evidence="2" type="ORF">ACFOGP_00490</name>
</gene>